<dbReference type="RefSeq" id="WP_046872572.1">
    <property type="nucleotide sequence ID" value="NZ_CP014626.1"/>
</dbReference>
<accession>A0A192H4F2</accession>
<name>A0A192H4F2_9LACO</name>
<evidence type="ECO:0000313" key="2">
    <source>
        <dbReference type="Proteomes" id="UP000078582"/>
    </source>
</evidence>
<dbReference type="EMBL" id="CP014877">
    <property type="protein sequence ID" value="ANK63699.1"/>
    <property type="molecule type" value="Genomic_DNA"/>
</dbReference>
<organism evidence="1 2">
    <name type="scientific">Loigolactobacillus backii</name>
    <dbReference type="NCBI Taxonomy" id="375175"/>
    <lineage>
        <taxon>Bacteria</taxon>
        <taxon>Bacillati</taxon>
        <taxon>Bacillota</taxon>
        <taxon>Bacilli</taxon>
        <taxon>Lactobacillales</taxon>
        <taxon>Lactobacillaceae</taxon>
        <taxon>Loigolactobacillus</taxon>
    </lineage>
</organism>
<keyword evidence="1" id="KW-0614">Plasmid</keyword>
<keyword evidence="2" id="KW-1185">Reference proteome</keyword>
<dbReference type="Pfam" id="PF04394">
    <property type="entry name" value="DUF536"/>
    <property type="match status" value="1"/>
</dbReference>
<dbReference type="KEGG" id="lbt:AYR52_12160"/>
<proteinExistence type="predicted"/>
<reference evidence="1 2" key="1">
    <citation type="submission" date="2016-03" db="EMBL/GenBank/DDBJ databases">
        <title>Pediococcus and Lactobacillus from brewery environment - whole genome sequencing and assembly.</title>
        <authorList>
            <person name="Behr J."/>
            <person name="Geissler A.J."/>
            <person name="Vogel R.F."/>
        </authorList>
    </citation>
    <scope>NUCLEOTIDE SEQUENCE [LARGE SCALE GENOMIC DNA]</scope>
    <source>
        <strain evidence="1 2">TMW 1.1989</strain>
        <plasmid evidence="2">pl11989-4</plasmid>
    </source>
</reference>
<dbReference type="Proteomes" id="UP000078582">
    <property type="component" value="Plasmid pL11989-4"/>
</dbReference>
<gene>
    <name evidence="1" type="ORF">AYR53_12845</name>
</gene>
<dbReference type="InterPro" id="IPR007489">
    <property type="entry name" value="RocS-like_C"/>
</dbReference>
<geneLocation type="plasmid" evidence="2">
    <name>pl11989-4</name>
</geneLocation>
<dbReference type="AlphaFoldDB" id="A0A192H4F2"/>
<dbReference type="GeneID" id="42983144"/>
<protein>
    <submittedName>
        <fullName evidence="1">Uncharacterized protein</fullName>
    </submittedName>
</protein>
<sequence>MLTYKELADKLGVKKDTIIYRARKPPDKSIIKKNGINYLTDSAAETISKTIQQKKQTDNTRNTNDTVLTEQLAIKDQQITKLQQLLDQQQQLTANLQNKLETTQQQLTTAETQKTKHWWQKLFS</sequence>
<dbReference type="OrthoDB" id="2325257at2"/>
<evidence type="ECO:0000313" key="1">
    <source>
        <dbReference type="EMBL" id="ANK63699.1"/>
    </source>
</evidence>